<evidence type="ECO:0000313" key="2">
    <source>
        <dbReference type="EMBL" id="PPR01078.1"/>
    </source>
</evidence>
<proteinExistence type="predicted"/>
<keyword evidence="3" id="KW-1185">Reference proteome</keyword>
<evidence type="ECO:0000313" key="3">
    <source>
        <dbReference type="Proteomes" id="UP000284842"/>
    </source>
</evidence>
<comment type="caution">
    <text evidence="2">The sequence shown here is derived from an EMBL/GenBank/DDBJ whole genome shotgun (WGS) entry which is preliminary data.</text>
</comment>
<protein>
    <submittedName>
        <fullName evidence="2">Uncharacterized protein</fullName>
    </submittedName>
</protein>
<feature type="compositionally biased region" description="Low complexity" evidence="1">
    <location>
        <begin position="155"/>
        <end position="197"/>
    </location>
</feature>
<dbReference type="Proteomes" id="UP000284842">
    <property type="component" value="Unassembled WGS sequence"/>
</dbReference>
<name>A0A409YDK7_9AGAR</name>
<feature type="region of interest" description="Disordered" evidence="1">
    <location>
        <begin position="43"/>
        <end position="76"/>
    </location>
</feature>
<dbReference type="InParanoid" id="A0A409YDK7"/>
<reference evidence="2 3" key="1">
    <citation type="journal article" date="2018" name="Evol. Lett.">
        <title>Horizontal gene cluster transfer increased hallucinogenic mushroom diversity.</title>
        <authorList>
            <person name="Reynolds H.T."/>
            <person name="Vijayakumar V."/>
            <person name="Gluck-Thaler E."/>
            <person name="Korotkin H.B."/>
            <person name="Matheny P.B."/>
            <person name="Slot J.C."/>
        </authorList>
    </citation>
    <scope>NUCLEOTIDE SEQUENCE [LARGE SCALE GENOMIC DNA]</scope>
    <source>
        <strain evidence="2 3">2629</strain>
    </source>
</reference>
<feature type="region of interest" description="Disordered" evidence="1">
    <location>
        <begin position="99"/>
        <end position="243"/>
    </location>
</feature>
<dbReference type="EMBL" id="NHTK01001274">
    <property type="protein sequence ID" value="PPR01078.1"/>
    <property type="molecule type" value="Genomic_DNA"/>
</dbReference>
<gene>
    <name evidence="2" type="ORF">CVT24_000399</name>
</gene>
<dbReference type="AlphaFoldDB" id="A0A409YDK7"/>
<accession>A0A409YDK7</accession>
<organism evidence="2 3">
    <name type="scientific">Panaeolus cyanescens</name>
    <dbReference type="NCBI Taxonomy" id="181874"/>
    <lineage>
        <taxon>Eukaryota</taxon>
        <taxon>Fungi</taxon>
        <taxon>Dikarya</taxon>
        <taxon>Basidiomycota</taxon>
        <taxon>Agaricomycotina</taxon>
        <taxon>Agaricomycetes</taxon>
        <taxon>Agaricomycetidae</taxon>
        <taxon>Agaricales</taxon>
        <taxon>Agaricineae</taxon>
        <taxon>Galeropsidaceae</taxon>
        <taxon>Panaeolus</taxon>
    </lineage>
</organism>
<evidence type="ECO:0000256" key="1">
    <source>
        <dbReference type="SAM" id="MobiDB-lite"/>
    </source>
</evidence>
<sequence>MFADHIPSYLELENIFDEHLYDSFFNDLENIALDCPIPSHVTADSPFSMEDTKPPSPPMLLHRTEKTRNRVSPYPSMQERYQTAEAVDTANITQISSSLSASVEVTEAEGRGSDCPRSQNRRKAAYSEGCSQPPAKQARTGGSRHRRRRSGDVESPSSSSSSSSPSPSIPSMSVFSAASPASSTTSVSSSTSTCTTTEGFKNITPSDRLGPQEPDTRQGTQQRHMNWLPRTIAKRKPRNKSPQ</sequence>
<feature type="compositionally biased region" description="Basic residues" evidence="1">
    <location>
        <begin position="232"/>
        <end position="243"/>
    </location>
</feature>